<keyword evidence="9" id="KW-1185">Reference proteome</keyword>
<feature type="transmembrane region" description="Helical" evidence="7">
    <location>
        <begin position="75"/>
        <end position="96"/>
    </location>
</feature>
<evidence type="ECO:0000256" key="5">
    <source>
        <dbReference type="ARBA" id="ARBA00023136"/>
    </source>
</evidence>
<name>A0A4V6PLM4_9GAMM</name>
<evidence type="ECO:0000256" key="3">
    <source>
        <dbReference type="ARBA" id="ARBA00022692"/>
    </source>
</evidence>
<keyword evidence="4 7" id="KW-1133">Transmembrane helix</keyword>
<accession>A0A4V6PLM4</accession>
<feature type="transmembrane region" description="Helical" evidence="7">
    <location>
        <begin position="254"/>
        <end position="276"/>
    </location>
</feature>
<keyword evidence="3 7" id="KW-0812">Transmembrane</keyword>
<dbReference type="Pfam" id="PF09678">
    <property type="entry name" value="Caa3_CtaG"/>
    <property type="match status" value="1"/>
</dbReference>
<feature type="transmembrane region" description="Helical" evidence="7">
    <location>
        <begin position="193"/>
        <end position="217"/>
    </location>
</feature>
<dbReference type="AlphaFoldDB" id="A0A4V6PLM4"/>
<evidence type="ECO:0000313" key="9">
    <source>
        <dbReference type="Proteomes" id="UP000294796"/>
    </source>
</evidence>
<feature type="transmembrane region" description="Helical" evidence="7">
    <location>
        <begin position="223"/>
        <end position="242"/>
    </location>
</feature>
<feature type="transmembrane region" description="Helical" evidence="7">
    <location>
        <begin position="46"/>
        <end position="63"/>
    </location>
</feature>
<evidence type="ECO:0000256" key="7">
    <source>
        <dbReference type="SAM" id="Phobius"/>
    </source>
</evidence>
<evidence type="ECO:0000256" key="1">
    <source>
        <dbReference type="ARBA" id="ARBA00004651"/>
    </source>
</evidence>
<evidence type="ECO:0000256" key="6">
    <source>
        <dbReference type="SAM" id="MobiDB-lite"/>
    </source>
</evidence>
<dbReference type="OrthoDB" id="9808789at2"/>
<dbReference type="GO" id="GO:0005886">
    <property type="term" value="C:plasma membrane"/>
    <property type="evidence" value="ECO:0007669"/>
    <property type="project" value="UniProtKB-SubCell"/>
</dbReference>
<dbReference type="Proteomes" id="UP000294796">
    <property type="component" value="Unassembled WGS sequence"/>
</dbReference>
<reference evidence="8 9" key="1">
    <citation type="submission" date="2019-03" db="EMBL/GenBank/DDBJ databases">
        <title>Luteimonas zhaokaii sp.nov., isolated from the rectal contents of Plateau pika in Yushu, Qinghai Province, China.</title>
        <authorList>
            <person name="Zhang G."/>
        </authorList>
    </citation>
    <scope>NUCLEOTIDE SEQUENCE [LARGE SCALE GENOMIC DNA]</scope>
    <source>
        <strain evidence="8 9">B9</strain>
    </source>
</reference>
<protein>
    <submittedName>
        <fullName evidence="8">Cytochrome c oxidase assembly protein</fullName>
    </submittedName>
</protein>
<evidence type="ECO:0000256" key="4">
    <source>
        <dbReference type="ARBA" id="ARBA00022989"/>
    </source>
</evidence>
<dbReference type="EMBL" id="SMTF01000008">
    <property type="protein sequence ID" value="TDK23351.1"/>
    <property type="molecule type" value="Genomic_DNA"/>
</dbReference>
<evidence type="ECO:0000256" key="2">
    <source>
        <dbReference type="ARBA" id="ARBA00022475"/>
    </source>
</evidence>
<dbReference type="InterPro" id="IPR019108">
    <property type="entry name" value="Caa3_assmbl_CtaG-rel"/>
</dbReference>
<feature type="transmembrane region" description="Helical" evidence="7">
    <location>
        <begin position="108"/>
        <end position="130"/>
    </location>
</feature>
<comment type="caution">
    <text evidence="8">The sequence shown here is derived from an EMBL/GenBank/DDBJ whole genome shotgun (WGS) entry which is preliminary data.</text>
</comment>
<gene>
    <name evidence="8" type="ORF">E2F46_10520</name>
</gene>
<comment type="subcellular location">
    <subcellularLocation>
        <location evidence="1">Cell membrane</location>
        <topology evidence="1">Multi-pass membrane protein</topology>
    </subcellularLocation>
</comment>
<sequence length="335" mass="36087">MTRDEQPRQEEQPGEPDGHAGDVRDFQPEIHGAGSVRVRGRGGRKACVAASAVILPHPVWAAGELPGEVPTLATAWSLSPVVPALLLVIALYGIGLSRLWRGGHAGRGISIAEAASFFAGTGVLVLAMVWPVDAYGAWLLSAHMGQHMLLLALAPPLLLAGRPLAVLAAALPPRWSKALHRVLHPLQAPFSRTLALATSANVAVMWGWHAPAALALVMRSEPAHWLMHGSFLLAGLWLWTLLWQRIRDDASGALSGAIAIVVVMMQMGFLGALLVFSRRILHPVYADRAAELGITAFDDQQLAGLIMWVPSALPYLVGAVWLLAREFRRMERRPG</sequence>
<evidence type="ECO:0000313" key="8">
    <source>
        <dbReference type="EMBL" id="TDK23351.1"/>
    </source>
</evidence>
<proteinExistence type="predicted"/>
<feature type="region of interest" description="Disordered" evidence="6">
    <location>
        <begin position="1"/>
        <end position="26"/>
    </location>
</feature>
<feature type="transmembrane region" description="Helical" evidence="7">
    <location>
        <begin position="150"/>
        <end position="172"/>
    </location>
</feature>
<feature type="transmembrane region" description="Helical" evidence="7">
    <location>
        <begin position="305"/>
        <end position="324"/>
    </location>
</feature>
<keyword evidence="2" id="KW-1003">Cell membrane</keyword>
<organism evidence="8 9">
    <name type="scientific">Luteimonas aestuarii</name>
    <dbReference type="NCBI Taxonomy" id="453837"/>
    <lineage>
        <taxon>Bacteria</taxon>
        <taxon>Pseudomonadati</taxon>
        <taxon>Pseudomonadota</taxon>
        <taxon>Gammaproteobacteria</taxon>
        <taxon>Lysobacterales</taxon>
        <taxon>Lysobacteraceae</taxon>
        <taxon>Luteimonas</taxon>
    </lineage>
</organism>
<keyword evidence="5 7" id="KW-0472">Membrane</keyword>